<dbReference type="GO" id="GO:0008270">
    <property type="term" value="F:zinc ion binding"/>
    <property type="evidence" value="ECO:0007669"/>
    <property type="project" value="UniProtKB-KW"/>
</dbReference>
<dbReference type="GO" id="GO:0005737">
    <property type="term" value="C:cytoplasm"/>
    <property type="evidence" value="ECO:0007669"/>
    <property type="project" value="UniProtKB-SubCell"/>
</dbReference>
<evidence type="ECO:0000259" key="14">
    <source>
        <dbReference type="PROSITE" id="PS50103"/>
    </source>
</evidence>
<dbReference type="InterPro" id="IPR027417">
    <property type="entry name" value="P-loop_NTPase"/>
</dbReference>
<sequence>MLRYLWNASAGHLLGYVAEKPLPATEVDIDTVLKAIREDKFVDNVASLDVNDANENICAEITSKNSCQQRIGVVTLVHQHYGFIDKDLYFDFDIYPSHEFRVGDCVKYLAFRKSEQHTWKVQKIYYILNESWDENDDEDENKNDAEVEEFTKVIPRQSHTRQIVTQVLDRKEREVICSDKIKFDLNSVASEFSPLVNDWIIVEGIVEVDETVTDFSGELLHIESISALRSRILDGSVTQLDANGEGIIQNEVFFMKHCCETGYIPSVGDFVRVQAIESHQGRLLWRALTVVLLKAAHQGTQPHTIDQVKSTESVYEGFVHKVLQKEIWVKFHSTFHSKYDMSDYRLTFQFSRTCLRRCHAAVNWAIQRLGQEMLFPNKVAPKTQQLIFEETDKDSTASKSFGQVNNVSKLKRHTLEENKQLVWFNKRLNFYQKEAVRNILKGEARPLPYVIFGPPGTGKTISLVETIMQILHLIPHSRLLVATPSNSASNLIAERLVDTGLFLPGQLVRLVSYHLMAEGLLPEKLIPYSTCADITSCDEKTSLEEEPLKLSSNAKTLGRHRVTIGTCTTLGLLHMMGFPHGHFTHVLVDEAGQATEPEILIPLTLVNSKTGQVVLAGDPLQLGPVVLSFIAEKYGLGESYLSRLIHRFPYKRDIIGFPNTNGFDPRLVTKLVMNYRSVPEILNLSDSMFYDSELESQVSQTTGPEAELLASLADILPSRSEDQGPPAIVFQGIRGRNLQEGNCPSWFNPQEVVQTIYYIKKLYAAGLSPDDIGIITPYQRQVQELRSVMSSLSELEALPKIGSVEEFQGQERRVIILSTVRSMVDYVKIDVRHALGFIASPKRLNVALTRAKALLIILGNPHVLGTDPYWKYVLSYCVAHGGYTGCDMPSQFECVDMDSDDSDQNNGLGHAVGRAEIRMDVKVIGCIEVDWIELAQERNRWYTFEKPPPVHPTEIRTSVSPSSAVELNTTSTLANYTTEAGYISPLLHQKSVKTDWNMAAWLEEVALRVSHSSLMSSDRMKPSLFVHWQQCKTDLLDNFDKIFQSTSPRPIDDNCCCQVAENLKVAQAPGYTTRRRHQDSVEANRYPLGGQLVLRFTTPPIRGGKGFWIPKCPLTTPLAKDKTFGLKNKKGAKQQRFIQQVEKQVKSGGPNAKKPEDKKLDKEKKLLEQKEMNLLFRPVATQKIEKGADPKSVLCAFFKQGQCAKGDRCKFSHDLTLERKAEKRSLYFDMRDDGEDTMENWDEAKLKEVVEKKQAESDHKMPNTEIICKFFLDAVERSKYGWFWSCPNGSSCIYRHALPPGFVLKKDRKKEEKKDDISLEDLIERERAALGSKLTKVTLETFIAWKKRKLKEKKDAALKEEEKKRNDFKAGKQIGFSGREMFYFNPDLAAADEFEEGDEAFDSYNLQDYDDDNDNVQYREIELDALALEAQEVDGTGTVATEDRLKAAEVNHSSINGDVVNPDEAEDTGGATAVPINENLFLDDEDLDDLDEALDDLDIDQ</sequence>
<feature type="region of interest" description="Disordered" evidence="13">
    <location>
        <begin position="1455"/>
        <end position="1484"/>
    </location>
</feature>
<keyword evidence="9 12" id="KW-0862">Zinc</keyword>
<dbReference type="PANTHER" id="PTHR45418">
    <property type="entry name" value="CANCER/TESTIS ANTIGEN 55"/>
    <property type="match status" value="1"/>
</dbReference>
<keyword evidence="6 12" id="KW-0479">Metal-binding</keyword>
<evidence type="ECO:0000256" key="1">
    <source>
        <dbReference type="ARBA" id="ARBA00004123"/>
    </source>
</evidence>
<gene>
    <name evidence="15" type="ORF">TTEB3V08_LOCUS1634</name>
</gene>
<feature type="zinc finger region" description="C3H1-type" evidence="12">
    <location>
        <begin position="1189"/>
        <end position="1216"/>
    </location>
</feature>
<evidence type="ECO:0000256" key="11">
    <source>
        <dbReference type="ARBA" id="ARBA00023242"/>
    </source>
</evidence>
<dbReference type="CDD" id="cd18808">
    <property type="entry name" value="SF1_C_Upf1"/>
    <property type="match status" value="1"/>
</dbReference>
<dbReference type="SUPFAM" id="SSF52540">
    <property type="entry name" value="P-loop containing nucleoside triphosphate hydrolases"/>
    <property type="match status" value="1"/>
</dbReference>
<evidence type="ECO:0000256" key="4">
    <source>
        <dbReference type="ARBA" id="ARBA00015073"/>
    </source>
</evidence>
<dbReference type="InterPro" id="IPR047187">
    <property type="entry name" value="SF1_C_Upf1"/>
</dbReference>
<feature type="domain" description="C3H1-type" evidence="14">
    <location>
        <begin position="1189"/>
        <end position="1216"/>
    </location>
</feature>
<dbReference type="SUPFAM" id="SSF90229">
    <property type="entry name" value="CCCH zinc finger"/>
    <property type="match status" value="1"/>
</dbReference>
<name>A0A7R9FHE3_9NEOP</name>
<keyword evidence="5" id="KW-0963">Cytoplasm</keyword>
<dbReference type="PROSITE" id="PS50103">
    <property type="entry name" value="ZF_C3H1"/>
    <property type="match status" value="2"/>
</dbReference>
<dbReference type="Pfam" id="PF13087">
    <property type="entry name" value="AAA_12"/>
    <property type="match status" value="1"/>
</dbReference>
<dbReference type="InterPro" id="IPR041679">
    <property type="entry name" value="DNA2/NAM7-like_C"/>
</dbReference>
<comment type="similarity">
    <text evidence="3">Belongs to the ZC3H15/TMA46 family.</text>
</comment>
<evidence type="ECO:0000256" key="9">
    <source>
        <dbReference type="ARBA" id="ARBA00022833"/>
    </source>
</evidence>
<dbReference type="FunFam" id="4.10.1000.10:FF:000050">
    <property type="entry name" value="AGAP008634-PA"/>
    <property type="match status" value="1"/>
</dbReference>
<dbReference type="Pfam" id="PF16543">
    <property type="entry name" value="DFRP_C"/>
    <property type="match status" value="1"/>
</dbReference>
<feature type="domain" description="C3H1-type" evidence="14">
    <location>
        <begin position="1262"/>
        <end position="1299"/>
    </location>
</feature>
<dbReference type="InterPro" id="IPR000571">
    <property type="entry name" value="Znf_CCCH"/>
</dbReference>
<dbReference type="Gene3D" id="3.40.50.300">
    <property type="entry name" value="P-loop containing nucleotide triphosphate hydrolases"/>
    <property type="match status" value="2"/>
</dbReference>
<protein>
    <recommendedName>
        <fullName evidence="4">Zinc finger CCCH domain-containing protein 15</fullName>
    </recommendedName>
</protein>
<keyword evidence="10" id="KW-0175">Coiled coil</keyword>
<feature type="zinc finger region" description="C3H1-type" evidence="12">
    <location>
        <begin position="1262"/>
        <end position="1299"/>
    </location>
</feature>
<reference evidence="15" key="1">
    <citation type="submission" date="2020-11" db="EMBL/GenBank/DDBJ databases">
        <authorList>
            <person name="Tran Van P."/>
        </authorList>
    </citation>
    <scope>NUCLEOTIDE SEQUENCE</scope>
</reference>
<dbReference type="Pfam" id="PF00642">
    <property type="entry name" value="zf-CCCH"/>
    <property type="match status" value="1"/>
</dbReference>
<evidence type="ECO:0000256" key="3">
    <source>
        <dbReference type="ARBA" id="ARBA00010043"/>
    </source>
</evidence>
<dbReference type="InterPro" id="IPR041677">
    <property type="entry name" value="DNA2/NAM7_AAA_11"/>
</dbReference>
<dbReference type="Gene3D" id="4.10.1000.10">
    <property type="entry name" value="Zinc finger, CCCH-type"/>
    <property type="match status" value="1"/>
</dbReference>
<evidence type="ECO:0000313" key="15">
    <source>
        <dbReference type="EMBL" id="CAD7453496.1"/>
    </source>
</evidence>
<evidence type="ECO:0000256" key="13">
    <source>
        <dbReference type="SAM" id="MobiDB-lite"/>
    </source>
</evidence>
<dbReference type="Gene3D" id="6.20.400.10">
    <property type="match status" value="1"/>
</dbReference>
<evidence type="ECO:0000256" key="10">
    <source>
        <dbReference type="ARBA" id="ARBA00023054"/>
    </source>
</evidence>
<dbReference type="PANTHER" id="PTHR45418:SF1">
    <property type="entry name" value="CANCER_TESTIS ANTIGEN 55"/>
    <property type="match status" value="1"/>
</dbReference>
<evidence type="ECO:0000256" key="5">
    <source>
        <dbReference type="ARBA" id="ARBA00022490"/>
    </source>
</evidence>
<keyword evidence="7" id="KW-0677">Repeat</keyword>
<dbReference type="InterPro" id="IPR036855">
    <property type="entry name" value="Znf_CCCH_sf"/>
</dbReference>
<dbReference type="SMART" id="SM00356">
    <property type="entry name" value="ZnF_C3H1"/>
    <property type="match status" value="2"/>
</dbReference>
<dbReference type="GO" id="GO:0004386">
    <property type="term" value="F:helicase activity"/>
    <property type="evidence" value="ECO:0007669"/>
    <property type="project" value="InterPro"/>
</dbReference>
<evidence type="ECO:0000256" key="2">
    <source>
        <dbReference type="ARBA" id="ARBA00004496"/>
    </source>
</evidence>
<organism evidence="15">
    <name type="scientific">Timema tahoe</name>
    <dbReference type="NCBI Taxonomy" id="61484"/>
    <lineage>
        <taxon>Eukaryota</taxon>
        <taxon>Metazoa</taxon>
        <taxon>Ecdysozoa</taxon>
        <taxon>Arthropoda</taxon>
        <taxon>Hexapoda</taxon>
        <taxon>Insecta</taxon>
        <taxon>Pterygota</taxon>
        <taxon>Neoptera</taxon>
        <taxon>Polyneoptera</taxon>
        <taxon>Phasmatodea</taxon>
        <taxon>Timematodea</taxon>
        <taxon>Timematoidea</taxon>
        <taxon>Timematidae</taxon>
        <taxon>Timema</taxon>
    </lineage>
</organism>
<evidence type="ECO:0000256" key="7">
    <source>
        <dbReference type="ARBA" id="ARBA00022737"/>
    </source>
</evidence>
<evidence type="ECO:0000256" key="8">
    <source>
        <dbReference type="ARBA" id="ARBA00022771"/>
    </source>
</evidence>
<dbReference type="InterPro" id="IPR032378">
    <property type="entry name" value="ZC3H15/TMA46_C"/>
</dbReference>
<dbReference type="GO" id="GO:0005634">
    <property type="term" value="C:nucleus"/>
    <property type="evidence" value="ECO:0007669"/>
    <property type="project" value="UniProtKB-SubCell"/>
</dbReference>
<keyword evidence="8 12" id="KW-0863">Zinc-finger</keyword>
<comment type="subcellular location">
    <subcellularLocation>
        <location evidence="2">Cytoplasm</location>
    </subcellularLocation>
    <subcellularLocation>
        <location evidence="1">Nucleus</location>
    </subcellularLocation>
</comment>
<dbReference type="EMBL" id="OE000348">
    <property type="protein sequence ID" value="CAD7453496.1"/>
    <property type="molecule type" value="Genomic_DNA"/>
</dbReference>
<keyword evidence="11" id="KW-0539">Nucleus</keyword>
<evidence type="ECO:0000256" key="6">
    <source>
        <dbReference type="ARBA" id="ARBA00022723"/>
    </source>
</evidence>
<dbReference type="Pfam" id="PF13086">
    <property type="entry name" value="AAA_11"/>
    <property type="match status" value="2"/>
</dbReference>
<dbReference type="CDD" id="cd18078">
    <property type="entry name" value="DEXXQc_Mov10L1"/>
    <property type="match status" value="1"/>
</dbReference>
<proteinExistence type="inferred from homology"/>
<accession>A0A7R9FHE3</accession>
<evidence type="ECO:0000256" key="12">
    <source>
        <dbReference type="PROSITE-ProRule" id="PRU00723"/>
    </source>
</evidence>